<feature type="signal peptide" evidence="2">
    <location>
        <begin position="1"/>
        <end position="26"/>
    </location>
</feature>
<protein>
    <submittedName>
        <fullName evidence="3">Uncharacterized protein</fullName>
    </submittedName>
</protein>
<evidence type="ECO:0000313" key="3">
    <source>
        <dbReference type="EMBL" id="JAC58012.1"/>
    </source>
</evidence>
<feature type="region of interest" description="Disordered" evidence="1">
    <location>
        <begin position="111"/>
        <end position="138"/>
    </location>
</feature>
<evidence type="ECO:0000256" key="2">
    <source>
        <dbReference type="SAM" id="SignalP"/>
    </source>
</evidence>
<keyword evidence="2" id="KW-0732">Signal</keyword>
<dbReference type="OrthoDB" id="8023647at2759"/>
<organism evidence="3">
    <name type="scientific">Bactrocera dorsalis</name>
    <name type="common">Oriental fruit fly</name>
    <name type="synonym">Dacus dorsalis</name>
    <dbReference type="NCBI Taxonomy" id="27457"/>
    <lineage>
        <taxon>Eukaryota</taxon>
        <taxon>Metazoa</taxon>
        <taxon>Ecdysozoa</taxon>
        <taxon>Arthropoda</taxon>
        <taxon>Hexapoda</taxon>
        <taxon>Insecta</taxon>
        <taxon>Pterygota</taxon>
        <taxon>Neoptera</taxon>
        <taxon>Endopterygota</taxon>
        <taxon>Diptera</taxon>
        <taxon>Brachycera</taxon>
        <taxon>Muscomorpha</taxon>
        <taxon>Tephritoidea</taxon>
        <taxon>Tephritidae</taxon>
        <taxon>Bactrocera</taxon>
        <taxon>Bactrocera</taxon>
    </lineage>
</organism>
<accession>A0A034WUJ0</accession>
<evidence type="ECO:0000256" key="1">
    <source>
        <dbReference type="SAM" id="MobiDB-lite"/>
    </source>
</evidence>
<reference evidence="3" key="1">
    <citation type="journal article" date="2014" name="BMC Genomics">
        <title>Characterizing the developmental transcriptome of the oriental fruit fly, Bactrocera dorsalis (Diptera: Tephritidae) through comparative genomic analysis with Drosophila melanogaster utilizing modENCODE datasets.</title>
        <authorList>
            <person name="Geib S.M."/>
            <person name="Calla B."/>
            <person name="Hall B."/>
            <person name="Hou S."/>
            <person name="Manoukis N.C."/>
        </authorList>
    </citation>
    <scope>NUCLEOTIDE SEQUENCE</scope>
    <source>
        <strain evidence="3">Punador</strain>
    </source>
</reference>
<name>A0A034WUJ0_BACDO</name>
<sequence>MLSKTKFVSLVLCALFINGEIQSVSGRPFIQHQLQGIVESATDTIRSIMHTIHATVMDKASTLVSTIATKVAKELLPEKCEDGADCERSFLESVISKTAINLITDRLNPATIKTNEATTTEEPVTEEPTTEEPTTKEP</sequence>
<dbReference type="EMBL" id="GAKP01000940">
    <property type="protein sequence ID" value="JAC58012.1"/>
    <property type="molecule type" value="Transcribed_RNA"/>
</dbReference>
<proteinExistence type="predicted"/>
<dbReference type="AlphaFoldDB" id="A0A034WUJ0"/>
<feature type="chain" id="PRO_5001558091" evidence="2">
    <location>
        <begin position="27"/>
        <end position="138"/>
    </location>
</feature>